<dbReference type="InterPro" id="IPR002549">
    <property type="entry name" value="AI-2E-like"/>
</dbReference>
<accession>A0A545SYT4</accession>
<keyword evidence="4 6" id="KW-1133">Transmembrane helix</keyword>
<evidence type="ECO:0000256" key="4">
    <source>
        <dbReference type="ARBA" id="ARBA00022989"/>
    </source>
</evidence>
<sequence length="338" mass="36216">MFFAKDVLLPIVMGFLLSLTLSPLVRGASRVGFPAALTALLLIGGLSLSILVSFYMMSGTVTEWVEEAPSFGDKIRERLTPVSESVEAVKDASKEVEKITEASPRPVQRVVVEQPGLLVSAVSNVASAGTSIAVALVLALFLLASGDLFYAKLIESFSLMSEKKKALKLVYDIERRISHYLLTITCINAGLGLTIGTSLHVVGLPDAHIWGTVAFFLNFLPYVGALVGTLLVAAFAVVTYDSLAFAAVAPGIYLGLAVLEGQFVTPMILGRRLELNTVSVLLTVIFWGWLWGIAGALMAVPFLVLIKVVCDHVQELQPFGNFLSARETSTRDTAVAAQ</sequence>
<protein>
    <submittedName>
        <fullName evidence="7">AI-2E family transporter</fullName>
    </submittedName>
</protein>
<dbReference type="PANTHER" id="PTHR21716">
    <property type="entry name" value="TRANSMEMBRANE PROTEIN"/>
    <property type="match status" value="1"/>
</dbReference>
<evidence type="ECO:0000256" key="6">
    <source>
        <dbReference type="SAM" id="Phobius"/>
    </source>
</evidence>
<reference evidence="7 8" key="1">
    <citation type="submission" date="2019-06" db="EMBL/GenBank/DDBJ databases">
        <title>Whole genome sequence for Rhodospirillaceae sp. R148.</title>
        <authorList>
            <person name="Wang G."/>
        </authorList>
    </citation>
    <scope>NUCLEOTIDE SEQUENCE [LARGE SCALE GENOMIC DNA]</scope>
    <source>
        <strain evidence="7 8">R148</strain>
    </source>
</reference>
<keyword evidence="3 6" id="KW-0812">Transmembrane</keyword>
<dbReference type="EMBL" id="VHSH01000019">
    <property type="protein sequence ID" value="TQV70108.1"/>
    <property type="molecule type" value="Genomic_DNA"/>
</dbReference>
<feature type="transmembrane region" description="Helical" evidence="6">
    <location>
        <begin position="284"/>
        <end position="306"/>
    </location>
</feature>
<dbReference type="OrthoDB" id="9799225at2"/>
<evidence type="ECO:0000256" key="2">
    <source>
        <dbReference type="ARBA" id="ARBA00009773"/>
    </source>
</evidence>
<organism evidence="7 8">
    <name type="scientific">Denitrobaculum tricleocarpae</name>
    <dbReference type="NCBI Taxonomy" id="2591009"/>
    <lineage>
        <taxon>Bacteria</taxon>
        <taxon>Pseudomonadati</taxon>
        <taxon>Pseudomonadota</taxon>
        <taxon>Alphaproteobacteria</taxon>
        <taxon>Rhodospirillales</taxon>
        <taxon>Rhodospirillaceae</taxon>
        <taxon>Denitrobaculum</taxon>
    </lineage>
</organism>
<keyword evidence="5 6" id="KW-0472">Membrane</keyword>
<evidence type="ECO:0000256" key="5">
    <source>
        <dbReference type="ARBA" id="ARBA00023136"/>
    </source>
</evidence>
<keyword evidence="8" id="KW-1185">Reference proteome</keyword>
<proteinExistence type="inferred from homology"/>
<evidence type="ECO:0000256" key="3">
    <source>
        <dbReference type="ARBA" id="ARBA00022692"/>
    </source>
</evidence>
<name>A0A545SYT4_9PROT</name>
<dbReference type="Proteomes" id="UP000315252">
    <property type="component" value="Unassembled WGS sequence"/>
</dbReference>
<dbReference type="Pfam" id="PF01594">
    <property type="entry name" value="AI-2E_transport"/>
    <property type="match status" value="1"/>
</dbReference>
<feature type="transmembrane region" description="Helical" evidence="6">
    <location>
        <begin position="209"/>
        <end position="236"/>
    </location>
</feature>
<dbReference type="AlphaFoldDB" id="A0A545SYT4"/>
<feature type="transmembrane region" description="Helical" evidence="6">
    <location>
        <begin position="243"/>
        <end position="264"/>
    </location>
</feature>
<comment type="subcellular location">
    <subcellularLocation>
        <location evidence="1">Membrane</location>
        <topology evidence="1">Multi-pass membrane protein</topology>
    </subcellularLocation>
</comment>
<comment type="caution">
    <text evidence="7">The sequence shown here is derived from an EMBL/GenBank/DDBJ whole genome shotgun (WGS) entry which is preliminary data.</text>
</comment>
<dbReference type="GO" id="GO:0016020">
    <property type="term" value="C:membrane"/>
    <property type="evidence" value="ECO:0007669"/>
    <property type="project" value="UniProtKB-SubCell"/>
</dbReference>
<comment type="similarity">
    <text evidence="2">Belongs to the autoinducer-2 exporter (AI-2E) (TC 2.A.86) family.</text>
</comment>
<evidence type="ECO:0000313" key="8">
    <source>
        <dbReference type="Proteomes" id="UP000315252"/>
    </source>
</evidence>
<feature type="transmembrane region" description="Helical" evidence="6">
    <location>
        <begin position="37"/>
        <end position="57"/>
    </location>
</feature>
<feature type="transmembrane region" description="Helical" evidence="6">
    <location>
        <begin position="7"/>
        <end position="25"/>
    </location>
</feature>
<evidence type="ECO:0000256" key="1">
    <source>
        <dbReference type="ARBA" id="ARBA00004141"/>
    </source>
</evidence>
<dbReference type="PANTHER" id="PTHR21716:SF16">
    <property type="entry name" value="BLL1467 PROTEIN"/>
    <property type="match status" value="1"/>
</dbReference>
<evidence type="ECO:0000313" key="7">
    <source>
        <dbReference type="EMBL" id="TQV70108.1"/>
    </source>
</evidence>
<gene>
    <name evidence="7" type="ORF">FKG95_28350</name>
</gene>
<feature type="transmembrane region" description="Helical" evidence="6">
    <location>
        <begin position="180"/>
        <end position="203"/>
    </location>
</feature>
<dbReference type="GO" id="GO:0055085">
    <property type="term" value="P:transmembrane transport"/>
    <property type="evidence" value="ECO:0007669"/>
    <property type="project" value="TreeGrafter"/>
</dbReference>